<evidence type="ECO:0000256" key="2">
    <source>
        <dbReference type="ARBA" id="ARBA00022525"/>
    </source>
</evidence>
<comment type="subcellular location">
    <subcellularLocation>
        <location evidence="1">Secreted</location>
    </subcellularLocation>
</comment>
<dbReference type="InterPro" id="IPR027797">
    <property type="entry name" value="PT-TG_dom"/>
</dbReference>
<dbReference type="AlphaFoldDB" id="A0AAN1Q3L6"/>
<dbReference type="KEGG" id="larg:LPA65_01695"/>
<gene>
    <name evidence="4" type="ORF">LPA65_01695</name>
</gene>
<dbReference type="Proteomes" id="UP000281644">
    <property type="component" value="Chromosome"/>
</dbReference>
<dbReference type="EMBL" id="CP032751">
    <property type="protein sequence ID" value="AYJ37041.1"/>
    <property type="molecule type" value="Genomic_DNA"/>
</dbReference>
<proteinExistence type="predicted"/>
<sequence length="38" mass="4055">MNQGIISCLTDLVGYNDIYAMITGKDAATGYNLVTGTR</sequence>
<evidence type="ECO:0000256" key="1">
    <source>
        <dbReference type="ARBA" id="ARBA00004613"/>
    </source>
</evidence>
<organism evidence="4 5">
    <name type="scientific">Lactiplantibacillus argentoratensis</name>
    <dbReference type="NCBI Taxonomy" id="271881"/>
    <lineage>
        <taxon>Bacteria</taxon>
        <taxon>Bacillati</taxon>
        <taxon>Bacillota</taxon>
        <taxon>Bacilli</taxon>
        <taxon>Lactobacillales</taxon>
        <taxon>Lactobacillaceae</taxon>
        <taxon>Lactiplantibacillus</taxon>
    </lineage>
</organism>
<protein>
    <recommendedName>
        <fullName evidence="3">Pre-toxin TG domain-containing protein</fullName>
    </recommendedName>
</protein>
<dbReference type="Pfam" id="PF14449">
    <property type="entry name" value="PT-TG"/>
    <property type="match status" value="1"/>
</dbReference>
<evidence type="ECO:0000313" key="4">
    <source>
        <dbReference type="EMBL" id="AYJ37041.1"/>
    </source>
</evidence>
<feature type="domain" description="Pre-toxin TG" evidence="3">
    <location>
        <begin position="4"/>
        <end position="34"/>
    </location>
</feature>
<dbReference type="GO" id="GO:0005576">
    <property type="term" value="C:extracellular region"/>
    <property type="evidence" value="ECO:0007669"/>
    <property type="project" value="UniProtKB-SubCell"/>
</dbReference>
<accession>A0AAN1Q3L6</accession>
<reference evidence="4 5" key="1">
    <citation type="submission" date="2018-10" db="EMBL/GenBank/DDBJ databases">
        <title>Genome sequencing of Lactobacillus species.</title>
        <authorList>
            <person name="Baek C."/>
            <person name="Yi H."/>
        </authorList>
    </citation>
    <scope>NUCLEOTIDE SEQUENCE [LARGE SCALE GENOMIC DNA]</scope>
    <source>
        <strain evidence="4 5">DSM 16365</strain>
    </source>
</reference>
<evidence type="ECO:0000259" key="3">
    <source>
        <dbReference type="Pfam" id="PF14449"/>
    </source>
</evidence>
<keyword evidence="2" id="KW-0964">Secreted</keyword>
<evidence type="ECO:0000313" key="5">
    <source>
        <dbReference type="Proteomes" id="UP000281644"/>
    </source>
</evidence>
<name>A0AAN1Q3L6_9LACO</name>